<protein>
    <submittedName>
        <fullName evidence="1">Uncharacterized protein</fullName>
    </submittedName>
</protein>
<proteinExistence type="predicted"/>
<evidence type="ECO:0000313" key="2">
    <source>
        <dbReference type="Proteomes" id="UP000321479"/>
    </source>
</evidence>
<dbReference type="EMBL" id="CP042436">
    <property type="protein sequence ID" value="QEC62250.1"/>
    <property type="molecule type" value="Genomic_DNA"/>
</dbReference>
<dbReference type="Proteomes" id="UP000321479">
    <property type="component" value="Chromosome"/>
</dbReference>
<organism evidence="1 2">
    <name type="scientific">Mucilaginibacter ginsenosidivorans</name>
    <dbReference type="NCBI Taxonomy" id="398053"/>
    <lineage>
        <taxon>Bacteria</taxon>
        <taxon>Pseudomonadati</taxon>
        <taxon>Bacteroidota</taxon>
        <taxon>Sphingobacteriia</taxon>
        <taxon>Sphingobacteriales</taxon>
        <taxon>Sphingobacteriaceae</taxon>
        <taxon>Mucilaginibacter</taxon>
    </lineage>
</organism>
<name>A0A5B8UT14_9SPHI</name>
<reference evidence="1 2" key="1">
    <citation type="journal article" date="2017" name="Curr. Microbiol.">
        <title>Mucilaginibacter ginsenosidivorans sp. nov., Isolated from Soil of Ginseng Field.</title>
        <authorList>
            <person name="Kim M.M."/>
            <person name="Siddiqi M.Z."/>
            <person name="Im W.T."/>
        </authorList>
    </citation>
    <scope>NUCLEOTIDE SEQUENCE [LARGE SCALE GENOMIC DNA]</scope>
    <source>
        <strain evidence="1 2">Gsoil 3017</strain>
    </source>
</reference>
<sequence>MKSAFYIMLSLKTLDRYECFGEFFLGNDRRYAEAAFSQLQGRDESNKQAVLNLDLVEIKGELPVTVKTIYCTLGDLANNTKLITKEIFRTKTLALQD</sequence>
<dbReference type="KEGG" id="mgin:FRZ54_06520"/>
<dbReference type="OrthoDB" id="676292at2"/>
<gene>
    <name evidence="1" type="ORF">FRZ54_06520</name>
</gene>
<keyword evidence="2" id="KW-1185">Reference proteome</keyword>
<dbReference type="AlphaFoldDB" id="A0A5B8UT14"/>
<accession>A0A5B8UT14</accession>
<dbReference type="RefSeq" id="WP_147030827.1">
    <property type="nucleotide sequence ID" value="NZ_CP042436.1"/>
</dbReference>
<evidence type="ECO:0000313" key="1">
    <source>
        <dbReference type="EMBL" id="QEC62250.1"/>
    </source>
</evidence>